<protein>
    <submittedName>
        <fullName evidence="1">Uncharacterized protein</fullName>
    </submittedName>
</protein>
<dbReference type="Proteomes" id="UP001236652">
    <property type="component" value="Chromosome"/>
</dbReference>
<gene>
    <name evidence="1" type="ORF">QNI29_03380</name>
</gene>
<name>A0ABY8UYG5_9BACI</name>
<accession>A0ABY8UYG5</accession>
<dbReference type="EMBL" id="CP126446">
    <property type="protein sequence ID" value="WIF98706.1"/>
    <property type="molecule type" value="Genomic_DNA"/>
</dbReference>
<keyword evidence="2" id="KW-1185">Reference proteome</keyword>
<organism evidence="1 2">
    <name type="scientific">Pontibacillus chungwhensis</name>
    <dbReference type="NCBI Taxonomy" id="265426"/>
    <lineage>
        <taxon>Bacteria</taxon>
        <taxon>Bacillati</taxon>
        <taxon>Bacillota</taxon>
        <taxon>Bacilli</taxon>
        <taxon>Bacillales</taxon>
        <taxon>Bacillaceae</taxon>
        <taxon>Pontibacillus</taxon>
    </lineage>
</organism>
<evidence type="ECO:0000313" key="1">
    <source>
        <dbReference type="EMBL" id="WIF98706.1"/>
    </source>
</evidence>
<proteinExistence type="predicted"/>
<dbReference type="RefSeq" id="WP_231418478.1">
    <property type="nucleotide sequence ID" value="NZ_CP126446.1"/>
</dbReference>
<evidence type="ECO:0000313" key="2">
    <source>
        <dbReference type="Proteomes" id="UP001236652"/>
    </source>
</evidence>
<sequence>MTEEENHKIISAIANQIEASDEIARDVRDSILFGSLDWIVERALNTGEKIDPKTIIDAMEHAVEFGLKEKARKESCNTSNTQAG</sequence>
<reference evidence="1 2" key="1">
    <citation type="submission" date="2023-05" db="EMBL/GenBank/DDBJ databases">
        <title>Comparative genomics reveals the evidence of polycyclic aromatic hydrocarbons degradation in moderately halophilic genus Pontibacillus.</title>
        <authorList>
            <person name="Yang H."/>
            <person name="Qian Z."/>
        </authorList>
    </citation>
    <scope>NUCLEOTIDE SEQUENCE [LARGE SCALE GENOMIC DNA]</scope>
    <source>
        <strain evidence="2">HN14</strain>
    </source>
</reference>